<dbReference type="Proteomes" id="UP000265200">
    <property type="component" value="Chromosome 24"/>
</dbReference>
<sequence length="239" mass="26742">MIKLACIAIVAGLVFVEPKEENQIHSLSSGFSKRPPPESLPEPELDVYSSFPIQCWTQWFNSDNPAGGEDQETLARLRIQYPGKICPIPVGIEATNLFGIPADQTGDTIFQSDTTTGFICRNGDQISGECNDYRVRFSCTPPYCADTVCWTQWFDRDNPSGTGDWETLQSLRRENPDKICEDPWYIEAVTVDSPSTPAIQTGENFYVFSPTQGLVCRHEDQSSKTCLDFKVRFGCPCTK</sequence>
<evidence type="ECO:0000259" key="5">
    <source>
        <dbReference type="Pfam" id="PF13330"/>
    </source>
</evidence>
<keyword evidence="3" id="KW-0732">Signal</keyword>
<organism evidence="6 7">
    <name type="scientific">Oryzias latipes</name>
    <name type="common">Japanese rice fish</name>
    <name type="synonym">Japanese killifish</name>
    <dbReference type="NCBI Taxonomy" id="8090"/>
    <lineage>
        <taxon>Eukaryota</taxon>
        <taxon>Metazoa</taxon>
        <taxon>Chordata</taxon>
        <taxon>Craniata</taxon>
        <taxon>Vertebrata</taxon>
        <taxon>Euteleostomi</taxon>
        <taxon>Actinopterygii</taxon>
        <taxon>Neopterygii</taxon>
        <taxon>Teleostei</taxon>
        <taxon>Neoteleostei</taxon>
        <taxon>Acanthomorphata</taxon>
        <taxon>Ovalentaria</taxon>
        <taxon>Atherinomorphae</taxon>
        <taxon>Beloniformes</taxon>
        <taxon>Adrianichthyidae</taxon>
        <taxon>Oryziinae</taxon>
        <taxon>Oryzias</taxon>
    </lineage>
</organism>
<dbReference type="AlphaFoldDB" id="A0A3P9J2Y0"/>
<evidence type="ECO:0000256" key="2">
    <source>
        <dbReference type="ARBA" id="ARBA00022525"/>
    </source>
</evidence>
<evidence type="ECO:0000256" key="3">
    <source>
        <dbReference type="ARBA" id="ARBA00022729"/>
    </source>
</evidence>
<reference evidence="6 7" key="2">
    <citation type="submission" date="2017-04" db="EMBL/GenBank/DDBJ databases">
        <title>CpG methylation of centromeres and impact of large insertions on vertebrate speciation.</title>
        <authorList>
            <person name="Ichikawa K."/>
            <person name="Yoshimura J."/>
            <person name="Morishita S."/>
        </authorList>
    </citation>
    <scope>NUCLEOTIDE SEQUENCE</scope>
    <source>
        <strain evidence="6 7">HSOK</strain>
    </source>
</reference>
<dbReference type="PANTHER" id="PTHR15031:SF4">
    <property type="entry name" value="CARTILAGE INTERMEDIATE LAYER PROTEIN 1"/>
    <property type="match status" value="1"/>
</dbReference>
<evidence type="ECO:0000256" key="4">
    <source>
        <dbReference type="ARBA" id="ARBA00023180"/>
    </source>
</evidence>
<dbReference type="PANTHER" id="PTHR15031">
    <property type="entry name" value="CARTILAGE INTERMEDIATE LAYER PROTEIN CLIP"/>
    <property type="match status" value="1"/>
</dbReference>
<keyword evidence="2" id="KW-0964">Secreted</keyword>
<evidence type="ECO:0000256" key="1">
    <source>
        <dbReference type="ARBA" id="ARBA00004613"/>
    </source>
</evidence>
<evidence type="ECO:0000313" key="7">
    <source>
        <dbReference type="Proteomes" id="UP000265200"/>
    </source>
</evidence>
<dbReference type="Ensembl" id="ENSORLT00015002474.1">
    <property type="protein sequence ID" value="ENSORLP00015026592.1"/>
    <property type="gene ID" value="ENSORLG00015008285.1"/>
</dbReference>
<dbReference type="InterPro" id="IPR025155">
    <property type="entry name" value="WxxW_domain"/>
</dbReference>
<reference key="1">
    <citation type="journal article" date="2007" name="Nature">
        <title>The medaka draft genome and insights into vertebrate genome evolution.</title>
        <authorList>
            <person name="Kasahara M."/>
            <person name="Naruse K."/>
            <person name="Sasaki S."/>
            <person name="Nakatani Y."/>
            <person name="Qu W."/>
            <person name="Ahsan B."/>
            <person name="Yamada T."/>
            <person name="Nagayasu Y."/>
            <person name="Doi K."/>
            <person name="Kasai Y."/>
            <person name="Jindo T."/>
            <person name="Kobayashi D."/>
            <person name="Shimada A."/>
            <person name="Toyoda A."/>
            <person name="Kuroki Y."/>
            <person name="Fujiyama A."/>
            <person name="Sasaki T."/>
            <person name="Shimizu A."/>
            <person name="Asakawa S."/>
            <person name="Shimizu N."/>
            <person name="Hashimoto S."/>
            <person name="Yang J."/>
            <person name="Lee Y."/>
            <person name="Matsushima K."/>
            <person name="Sugano S."/>
            <person name="Sakaizumi M."/>
            <person name="Narita T."/>
            <person name="Ohishi K."/>
            <person name="Haga S."/>
            <person name="Ohta F."/>
            <person name="Nomoto H."/>
            <person name="Nogata K."/>
            <person name="Morishita T."/>
            <person name="Endo T."/>
            <person name="Shin-I T."/>
            <person name="Takeda H."/>
            <person name="Morishita S."/>
            <person name="Kohara Y."/>
        </authorList>
    </citation>
    <scope>NUCLEOTIDE SEQUENCE [LARGE SCALE GENOMIC DNA]</scope>
    <source>
        <strain>Hd-rR</strain>
    </source>
</reference>
<feature type="domain" description="WxxW" evidence="5">
    <location>
        <begin position="56"/>
        <end position="139"/>
    </location>
</feature>
<reference evidence="6" key="3">
    <citation type="submission" date="2025-08" db="UniProtKB">
        <authorList>
            <consortium name="Ensembl"/>
        </authorList>
    </citation>
    <scope>IDENTIFICATION</scope>
    <source>
        <strain evidence="6">HSOK</strain>
    </source>
</reference>
<reference evidence="6" key="4">
    <citation type="submission" date="2025-09" db="UniProtKB">
        <authorList>
            <consortium name="Ensembl"/>
        </authorList>
    </citation>
    <scope>IDENTIFICATION</scope>
    <source>
        <strain evidence="6">HSOK</strain>
    </source>
</reference>
<feature type="domain" description="WxxW" evidence="5">
    <location>
        <begin position="150"/>
        <end position="235"/>
    </location>
</feature>
<protein>
    <recommendedName>
        <fullName evidence="5">WxxW domain-containing protein</fullName>
    </recommendedName>
</protein>
<dbReference type="GO" id="GO:0005576">
    <property type="term" value="C:extracellular region"/>
    <property type="evidence" value="ECO:0007669"/>
    <property type="project" value="UniProtKB-SubCell"/>
</dbReference>
<name>A0A3P9J2Y0_ORYLA</name>
<dbReference type="Pfam" id="PF13330">
    <property type="entry name" value="Mucin2_WxxW"/>
    <property type="match status" value="2"/>
</dbReference>
<keyword evidence="4" id="KW-0325">Glycoprotein</keyword>
<evidence type="ECO:0000313" key="6">
    <source>
        <dbReference type="Ensembl" id="ENSORLP00015026592.1"/>
    </source>
</evidence>
<proteinExistence type="predicted"/>
<comment type="subcellular location">
    <subcellularLocation>
        <location evidence="1">Secreted</location>
    </subcellularLocation>
</comment>
<accession>A0A3P9J2Y0</accession>
<dbReference type="InterPro" id="IPR039675">
    <property type="entry name" value="CILP1/CILP2"/>
</dbReference>